<evidence type="ECO:0000256" key="5">
    <source>
        <dbReference type="HAMAP-Rule" id="MF_00445"/>
    </source>
</evidence>
<feature type="transmembrane region" description="Helical" evidence="5">
    <location>
        <begin position="328"/>
        <end position="347"/>
    </location>
</feature>
<dbReference type="NCBIfam" id="NF004441">
    <property type="entry name" value="PRK05777.1-4"/>
    <property type="match status" value="1"/>
</dbReference>
<evidence type="ECO:0000313" key="9">
    <source>
        <dbReference type="Proteomes" id="UP000572051"/>
    </source>
</evidence>
<name>A0A7Z0ENH7_9ACTN</name>
<evidence type="ECO:0000256" key="2">
    <source>
        <dbReference type="ARBA" id="ARBA00022692"/>
    </source>
</evidence>
<feature type="transmembrane region" description="Helical" evidence="5">
    <location>
        <begin position="502"/>
        <end position="523"/>
    </location>
</feature>
<dbReference type="GO" id="GO:0050136">
    <property type="term" value="F:NADH dehydrogenase (quinone) (non-electrogenic) activity"/>
    <property type="evidence" value="ECO:0007669"/>
    <property type="project" value="UniProtKB-UniRule"/>
</dbReference>
<comment type="subunit">
    <text evidence="5">NDH-1 is composed of 14 different subunits. Subunits NuoA, H, J, K, L, M, N constitute the membrane sector of the complex.</text>
</comment>
<keyword evidence="3 5" id="KW-1133">Transmembrane helix</keyword>
<keyword evidence="2 5" id="KW-0812">Transmembrane</keyword>
<dbReference type="GO" id="GO:0012505">
    <property type="term" value="C:endomembrane system"/>
    <property type="evidence" value="ECO:0007669"/>
    <property type="project" value="UniProtKB-SubCell"/>
</dbReference>
<dbReference type="InterPro" id="IPR010096">
    <property type="entry name" value="NADH-Q_OxRdtase_suN/2"/>
</dbReference>
<dbReference type="NCBIfam" id="TIGR01770">
    <property type="entry name" value="NDH_I_N"/>
    <property type="match status" value="1"/>
</dbReference>
<keyword evidence="5" id="KW-0813">Transport</keyword>
<feature type="transmembrane region" description="Helical" evidence="5">
    <location>
        <begin position="99"/>
        <end position="117"/>
    </location>
</feature>
<dbReference type="GO" id="GO:0042773">
    <property type="term" value="P:ATP synthesis coupled electron transport"/>
    <property type="evidence" value="ECO:0007669"/>
    <property type="project" value="InterPro"/>
</dbReference>
<dbReference type="EC" id="7.1.1.-" evidence="5"/>
<dbReference type="GO" id="GO:0048038">
    <property type="term" value="F:quinone binding"/>
    <property type="evidence" value="ECO:0007669"/>
    <property type="project" value="UniProtKB-KW"/>
</dbReference>
<dbReference type="AlphaFoldDB" id="A0A7Z0ENH7"/>
<comment type="function">
    <text evidence="5">NDH-1 shuttles electrons from NADH, via FMN and iron-sulfur (Fe-S) centers, to quinones in the respiratory chain. The immediate electron acceptor for the enzyme in this species is believed to be a menaquinone. Couples the redox reaction to proton translocation (for every two electrons transferred, four hydrogen ions are translocated across the cytoplasmic membrane), and thus conserves the redox energy in a proton gradient.</text>
</comment>
<feature type="transmembrane region" description="Helical" evidence="5">
    <location>
        <begin position="381"/>
        <end position="404"/>
    </location>
</feature>
<comment type="subcellular location">
    <subcellularLocation>
        <location evidence="5">Cell membrane</location>
        <topology evidence="5">Multi-pass membrane protein</topology>
    </subcellularLocation>
    <subcellularLocation>
        <location evidence="1">Endomembrane system</location>
        <topology evidence="1">Multi-pass membrane protein</topology>
    </subcellularLocation>
    <subcellularLocation>
        <location evidence="6">Membrane</location>
        <topology evidence="6">Multi-pass membrane protein</topology>
    </subcellularLocation>
</comment>
<sequence length="556" mass="58032">MIPLIPAQAVNTAAQRTITEAAPQLDWWLLAPLLTVFAAGVLAVLVEAFLPQGRRRGPQIGLAVLALLTTFVLLVLQVGSVGEEGTTVAAGALAVDRTVLFFQGTITILALVSLVLITERGSGRDAFAAQAATVPGSEEERAHIMAGSQHTEVYPLVLFAVLGMLMFPASNDFLTMFVALEVMSLPLYLMCGLARRRRLFSQEAAVKYFLLGAFASAFFLFGIAMVYGYAGSVNFAAVREAVEAGGAPIFADGGNGEPLLLMGVGLVAIGLLFKVGAVPFHNWKPDVYQGAPTPITALMASCTLVAAFGALLRVFFVPFGGSADVWEPMLWTVAVLTMVVAAVVAVTQRDIKRLLAYSSVVHAGFILTAVVAGSTDGLAGAMFYLGAYGFTTLGAFAVITLVRTKDGAQELNEIDRWAGLGRRHPALAGALALFLLAFAGIPLTSGFIGKFAVFEAALAAGAAPLVIVGVLSSAVTAFFYVRIIVVMFFRDPEHEAPTVVRAGVLTGGVITLGVAATLVLGVFPGLVLDHLVPSQDSGPEPTAVMVSQVTADSGGE</sequence>
<feature type="transmembrane region" description="Helical" evidence="5">
    <location>
        <begin position="153"/>
        <end position="170"/>
    </location>
</feature>
<feature type="domain" description="NADH:quinone oxidoreductase/Mrp antiporter transmembrane" evidence="7">
    <location>
        <begin position="170"/>
        <end position="476"/>
    </location>
</feature>
<evidence type="ECO:0000256" key="6">
    <source>
        <dbReference type="RuleBase" id="RU000320"/>
    </source>
</evidence>
<gene>
    <name evidence="5" type="primary">nuoN</name>
    <name evidence="8" type="ORF">HNR10_002409</name>
</gene>
<keyword evidence="4 5" id="KW-0472">Membrane</keyword>
<dbReference type="HAMAP" id="MF_00445">
    <property type="entry name" value="NDH1_NuoN_1"/>
    <property type="match status" value="1"/>
</dbReference>
<evidence type="ECO:0000259" key="7">
    <source>
        <dbReference type="Pfam" id="PF00361"/>
    </source>
</evidence>
<comment type="similarity">
    <text evidence="5">Belongs to the complex I subunit 2 family.</text>
</comment>
<dbReference type="EMBL" id="JACCFS010000001">
    <property type="protein sequence ID" value="NYJ34528.1"/>
    <property type="molecule type" value="Genomic_DNA"/>
</dbReference>
<feature type="transmembrane region" description="Helical" evidence="5">
    <location>
        <begin position="425"/>
        <end position="444"/>
    </location>
</feature>
<keyword evidence="9" id="KW-1185">Reference proteome</keyword>
<protein>
    <recommendedName>
        <fullName evidence="5">NADH-quinone oxidoreductase subunit N</fullName>
        <ecNumber evidence="5">7.1.1.-</ecNumber>
    </recommendedName>
    <alternativeName>
        <fullName evidence="5">NADH dehydrogenase I subunit N</fullName>
    </alternativeName>
    <alternativeName>
        <fullName evidence="5">NDH-1 subunit N</fullName>
    </alternativeName>
</protein>
<feature type="transmembrane region" description="Helical" evidence="5">
    <location>
        <begin position="354"/>
        <end position="375"/>
    </location>
</feature>
<keyword evidence="5" id="KW-1278">Translocase</keyword>
<comment type="caution">
    <text evidence="8">The sequence shown here is derived from an EMBL/GenBank/DDBJ whole genome shotgun (WGS) entry which is preliminary data.</text>
</comment>
<dbReference type="GO" id="GO:0008137">
    <property type="term" value="F:NADH dehydrogenase (ubiquinone) activity"/>
    <property type="evidence" value="ECO:0007669"/>
    <property type="project" value="InterPro"/>
</dbReference>
<keyword evidence="5" id="KW-0874">Quinone</keyword>
<dbReference type="Pfam" id="PF00361">
    <property type="entry name" value="Proton_antipo_M"/>
    <property type="match status" value="1"/>
</dbReference>
<accession>A0A7Z0ENH7</accession>
<dbReference type="Proteomes" id="UP000572051">
    <property type="component" value="Unassembled WGS sequence"/>
</dbReference>
<dbReference type="GO" id="GO:0005886">
    <property type="term" value="C:plasma membrane"/>
    <property type="evidence" value="ECO:0007669"/>
    <property type="project" value="UniProtKB-SubCell"/>
</dbReference>
<reference evidence="8 9" key="1">
    <citation type="submission" date="2020-07" db="EMBL/GenBank/DDBJ databases">
        <title>Sequencing the genomes of 1000 actinobacteria strains.</title>
        <authorList>
            <person name="Klenk H.-P."/>
        </authorList>
    </citation>
    <scope>NUCLEOTIDE SEQUENCE [LARGE SCALE GENOMIC DNA]</scope>
    <source>
        <strain evidence="8 9">DSM 44442</strain>
    </source>
</reference>
<dbReference type="PANTHER" id="PTHR22773">
    <property type="entry name" value="NADH DEHYDROGENASE"/>
    <property type="match status" value="1"/>
</dbReference>
<feature type="transmembrane region" description="Helical" evidence="5">
    <location>
        <begin position="295"/>
        <end position="316"/>
    </location>
</feature>
<feature type="transmembrane region" description="Helical" evidence="5">
    <location>
        <begin position="206"/>
        <end position="230"/>
    </location>
</feature>
<feature type="transmembrane region" description="Helical" evidence="5">
    <location>
        <begin position="62"/>
        <end position="79"/>
    </location>
</feature>
<feature type="transmembrane region" description="Helical" evidence="5">
    <location>
        <begin position="176"/>
        <end position="194"/>
    </location>
</feature>
<evidence type="ECO:0000256" key="3">
    <source>
        <dbReference type="ARBA" id="ARBA00022989"/>
    </source>
</evidence>
<evidence type="ECO:0000313" key="8">
    <source>
        <dbReference type="EMBL" id="NYJ34528.1"/>
    </source>
</evidence>
<organism evidence="8 9">
    <name type="scientific">Nocardiopsis aegyptia</name>
    <dbReference type="NCBI Taxonomy" id="220378"/>
    <lineage>
        <taxon>Bacteria</taxon>
        <taxon>Bacillati</taxon>
        <taxon>Actinomycetota</taxon>
        <taxon>Actinomycetes</taxon>
        <taxon>Streptosporangiales</taxon>
        <taxon>Nocardiopsidaceae</taxon>
        <taxon>Nocardiopsis</taxon>
    </lineage>
</organism>
<evidence type="ECO:0000256" key="4">
    <source>
        <dbReference type="ARBA" id="ARBA00023136"/>
    </source>
</evidence>
<dbReference type="RefSeq" id="WP_179823183.1">
    <property type="nucleotide sequence ID" value="NZ_JACCFS010000001.1"/>
</dbReference>
<feature type="transmembrane region" description="Helical" evidence="5">
    <location>
        <begin position="456"/>
        <end position="481"/>
    </location>
</feature>
<feature type="transmembrane region" description="Helical" evidence="5">
    <location>
        <begin position="259"/>
        <end position="283"/>
    </location>
</feature>
<evidence type="ECO:0000256" key="1">
    <source>
        <dbReference type="ARBA" id="ARBA00004127"/>
    </source>
</evidence>
<dbReference type="InterPro" id="IPR001750">
    <property type="entry name" value="ND/Mrp_TM"/>
</dbReference>
<keyword evidence="5" id="KW-1003">Cell membrane</keyword>
<comment type="catalytic activity">
    <reaction evidence="5">
        <text>a quinone + NADH + 5 H(+)(in) = a quinol + NAD(+) + 4 H(+)(out)</text>
        <dbReference type="Rhea" id="RHEA:57888"/>
        <dbReference type="ChEBI" id="CHEBI:15378"/>
        <dbReference type="ChEBI" id="CHEBI:24646"/>
        <dbReference type="ChEBI" id="CHEBI:57540"/>
        <dbReference type="ChEBI" id="CHEBI:57945"/>
        <dbReference type="ChEBI" id="CHEBI:132124"/>
    </reaction>
</comment>
<feature type="transmembrane region" description="Helical" evidence="5">
    <location>
        <begin position="27"/>
        <end position="50"/>
    </location>
</feature>
<keyword evidence="5" id="KW-0520">NAD</keyword>
<proteinExistence type="inferred from homology"/>